<proteinExistence type="inferred from homology"/>
<feature type="transmembrane region" description="Helical" evidence="7">
    <location>
        <begin position="237"/>
        <end position="256"/>
    </location>
</feature>
<dbReference type="SUPFAM" id="SSF161098">
    <property type="entry name" value="MetI-like"/>
    <property type="match status" value="1"/>
</dbReference>
<organism evidence="9 10">
    <name type="scientific">Aliiroseovarius zhejiangensis</name>
    <dbReference type="NCBI Taxonomy" id="1632025"/>
    <lineage>
        <taxon>Bacteria</taxon>
        <taxon>Pseudomonadati</taxon>
        <taxon>Pseudomonadota</taxon>
        <taxon>Alphaproteobacteria</taxon>
        <taxon>Rhodobacterales</taxon>
        <taxon>Paracoccaceae</taxon>
        <taxon>Aliiroseovarius</taxon>
    </lineage>
</organism>
<keyword evidence="4 7" id="KW-0812">Transmembrane</keyword>
<dbReference type="InterPro" id="IPR035906">
    <property type="entry name" value="MetI-like_sf"/>
</dbReference>
<name>A0ABQ3IU27_9RHOB</name>
<evidence type="ECO:0000256" key="7">
    <source>
        <dbReference type="RuleBase" id="RU363032"/>
    </source>
</evidence>
<dbReference type="Proteomes" id="UP000609802">
    <property type="component" value="Unassembled WGS sequence"/>
</dbReference>
<dbReference type="InterPro" id="IPR000515">
    <property type="entry name" value="MetI-like"/>
</dbReference>
<dbReference type="PROSITE" id="PS50928">
    <property type="entry name" value="ABC_TM1"/>
    <property type="match status" value="1"/>
</dbReference>
<evidence type="ECO:0000256" key="6">
    <source>
        <dbReference type="ARBA" id="ARBA00023136"/>
    </source>
</evidence>
<keyword evidence="3" id="KW-1003">Cell membrane</keyword>
<dbReference type="CDD" id="cd06261">
    <property type="entry name" value="TM_PBP2"/>
    <property type="match status" value="1"/>
</dbReference>
<dbReference type="PANTHER" id="PTHR43744:SF4">
    <property type="entry name" value="OSMOPROTECTIVE COMPOUNDS UPTAKE PERMEASE PROTEIN GGTD"/>
    <property type="match status" value="1"/>
</dbReference>
<sequence>MEMAGTKSRLTWAVNLAVGFLVLLWIIPTFGLLVSSFRDRDAISTSGWWTALSASEQNVIVRADAPDNARPDGAVWVLTGNVFDSGSGNVTAFGITSREPEAFAPGEVATHARGHQITVEANGDYRITYPEEPSGNRGQRLFVRAESPPSFTLDNYREVMFAEGMGKALLNTLTVTIPATIIPILVAAFAAYALAWMEMPGRALLIAAIVGLLVVPLQVAFIPLLKLHNNIGIGKGYLGIWLAHTGFGLPLAVFLLRNYMAGLPGEIIESARVDGASDFAIFRKIILPLSFPALASFAIFQFLWVWNDLLVAKVFLGTGEDQVVMTGRIVDLLGSRGGDWEILAASAFVSIAVPIAVFFSLQRYLVRGLLAGSVKGG</sequence>
<evidence type="ECO:0000259" key="8">
    <source>
        <dbReference type="PROSITE" id="PS50928"/>
    </source>
</evidence>
<feature type="transmembrane region" description="Helical" evidence="7">
    <location>
        <begin position="285"/>
        <end position="306"/>
    </location>
</feature>
<feature type="transmembrane region" description="Helical" evidence="7">
    <location>
        <begin position="342"/>
        <end position="361"/>
    </location>
</feature>
<evidence type="ECO:0000256" key="4">
    <source>
        <dbReference type="ARBA" id="ARBA00022692"/>
    </source>
</evidence>
<comment type="caution">
    <text evidence="9">The sequence shown here is derived from an EMBL/GenBank/DDBJ whole genome shotgun (WGS) entry which is preliminary data.</text>
</comment>
<dbReference type="PANTHER" id="PTHR43744">
    <property type="entry name" value="ABC TRANSPORTER PERMEASE PROTEIN MG189-RELATED-RELATED"/>
    <property type="match status" value="1"/>
</dbReference>
<comment type="subcellular location">
    <subcellularLocation>
        <location evidence="1 7">Cell membrane</location>
        <topology evidence="1 7">Multi-pass membrane protein</topology>
    </subcellularLocation>
</comment>
<dbReference type="Pfam" id="PF00528">
    <property type="entry name" value="BPD_transp_1"/>
    <property type="match status" value="1"/>
</dbReference>
<protein>
    <submittedName>
        <fullName evidence="9">Alpha-glucoside ABC transporter permease</fullName>
    </submittedName>
</protein>
<evidence type="ECO:0000256" key="1">
    <source>
        <dbReference type="ARBA" id="ARBA00004651"/>
    </source>
</evidence>
<accession>A0ABQ3IU27</accession>
<gene>
    <name evidence="9" type="primary">aglG</name>
    <name evidence="9" type="ORF">GCM10016455_13480</name>
</gene>
<dbReference type="EMBL" id="BNCH01000002">
    <property type="protein sequence ID" value="GHE94343.1"/>
    <property type="molecule type" value="Genomic_DNA"/>
</dbReference>
<evidence type="ECO:0000256" key="5">
    <source>
        <dbReference type="ARBA" id="ARBA00022989"/>
    </source>
</evidence>
<feature type="transmembrane region" description="Helical" evidence="7">
    <location>
        <begin position="12"/>
        <end position="34"/>
    </location>
</feature>
<feature type="transmembrane region" description="Helical" evidence="7">
    <location>
        <begin position="203"/>
        <end position="225"/>
    </location>
</feature>
<evidence type="ECO:0000313" key="9">
    <source>
        <dbReference type="EMBL" id="GHE94343.1"/>
    </source>
</evidence>
<reference evidence="10" key="1">
    <citation type="journal article" date="2019" name="Int. J. Syst. Evol. Microbiol.">
        <title>The Global Catalogue of Microorganisms (GCM) 10K type strain sequencing project: providing services to taxonomists for standard genome sequencing and annotation.</title>
        <authorList>
            <consortium name="The Broad Institute Genomics Platform"/>
            <consortium name="The Broad Institute Genome Sequencing Center for Infectious Disease"/>
            <person name="Wu L."/>
            <person name="Ma J."/>
        </authorList>
    </citation>
    <scope>NUCLEOTIDE SEQUENCE [LARGE SCALE GENOMIC DNA]</scope>
    <source>
        <strain evidence="10">KCTC 42443</strain>
    </source>
</reference>
<keyword evidence="6 7" id="KW-0472">Membrane</keyword>
<keyword evidence="5 7" id="KW-1133">Transmembrane helix</keyword>
<evidence type="ECO:0000313" key="10">
    <source>
        <dbReference type="Proteomes" id="UP000609802"/>
    </source>
</evidence>
<feature type="domain" description="ABC transmembrane type-1" evidence="8">
    <location>
        <begin position="169"/>
        <end position="361"/>
    </location>
</feature>
<evidence type="ECO:0000256" key="3">
    <source>
        <dbReference type="ARBA" id="ARBA00022475"/>
    </source>
</evidence>
<keyword evidence="10" id="KW-1185">Reference proteome</keyword>
<dbReference type="Gene3D" id="1.10.3720.10">
    <property type="entry name" value="MetI-like"/>
    <property type="match status" value="1"/>
</dbReference>
<evidence type="ECO:0000256" key="2">
    <source>
        <dbReference type="ARBA" id="ARBA00022448"/>
    </source>
</evidence>
<comment type="similarity">
    <text evidence="7">Belongs to the binding-protein-dependent transport system permease family.</text>
</comment>
<keyword evidence="2 7" id="KW-0813">Transport</keyword>
<feature type="transmembrane region" description="Helical" evidence="7">
    <location>
        <begin position="175"/>
        <end position="196"/>
    </location>
</feature>